<accession>A0A811BPI8</accession>
<sequence length="171" mass="19238">MEGKEKKARSRGRGLAARGRWSEDERTRLAAQSCGNLPIVEQLGVATLRRAGDKPKGKQNNNNSSDNKKKKRGGSTHDRSLMQQQQQNQQQTAAPDLPVIYMDYTMDEFRRHIQLARNMAHLYERIYESGMEMSDNESGARMLLVPRARRPGDASRISAADLDAIANDLDP</sequence>
<evidence type="ECO:0000313" key="3">
    <source>
        <dbReference type="Proteomes" id="UP001253637"/>
    </source>
</evidence>
<reference evidence="2" key="1">
    <citation type="submission" date="2021-04" db="EMBL/GenBank/DDBJ databases">
        <title>Draft Genome Sequence of Pandoravirus japonicus, Isolated from the Sabaishi River of Niigata, Japan.</title>
        <authorList>
            <person name="Hosokawa N."/>
            <person name="Takahashi H."/>
            <person name="Aoki K."/>
            <person name="Takemura M."/>
        </authorList>
    </citation>
    <scope>NUCLEOTIDE SEQUENCE</scope>
</reference>
<feature type="region of interest" description="Disordered" evidence="1">
    <location>
        <begin position="1"/>
        <end position="95"/>
    </location>
</feature>
<feature type="compositionally biased region" description="Basic residues" evidence="1">
    <location>
        <begin position="1"/>
        <end position="12"/>
    </location>
</feature>
<dbReference type="Proteomes" id="UP001253637">
    <property type="component" value="Segment"/>
</dbReference>
<evidence type="ECO:0000256" key="1">
    <source>
        <dbReference type="SAM" id="MobiDB-lite"/>
    </source>
</evidence>
<organism evidence="2 3">
    <name type="scientific">Pandoravirus japonicus</name>
    <dbReference type="NCBI Taxonomy" id="2823154"/>
    <lineage>
        <taxon>Viruses</taxon>
        <taxon>Pandoravirus</taxon>
    </lineage>
</organism>
<protein>
    <submittedName>
        <fullName evidence="2">Uncharacterized protein</fullName>
    </submittedName>
</protein>
<name>A0A811BPI8_9VIRU</name>
<proteinExistence type="predicted"/>
<evidence type="ECO:0000313" key="2">
    <source>
        <dbReference type="EMBL" id="BCU03903.1"/>
    </source>
</evidence>
<dbReference type="EMBL" id="LC625835">
    <property type="protein sequence ID" value="BCU03903.1"/>
    <property type="molecule type" value="Genomic_DNA"/>
</dbReference>